<organism evidence="2 3">
    <name type="scientific">Myripristis murdjan</name>
    <name type="common">pinecone soldierfish</name>
    <dbReference type="NCBI Taxonomy" id="586833"/>
    <lineage>
        <taxon>Eukaryota</taxon>
        <taxon>Metazoa</taxon>
        <taxon>Chordata</taxon>
        <taxon>Craniata</taxon>
        <taxon>Vertebrata</taxon>
        <taxon>Euteleostomi</taxon>
        <taxon>Actinopterygii</taxon>
        <taxon>Neopterygii</taxon>
        <taxon>Teleostei</taxon>
        <taxon>Neoteleostei</taxon>
        <taxon>Acanthomorphata</taxon>
        <taxon>Holocentriformes</taxon>
        <taxon>Holocentridae</taxon>
        <taxon>Myripristis</taxon>
    </lineage>
</organism>
<dbReference type="GeneTree" id="ENSGT00940000177552"/>
<feature type="chain" id="PRO_5025462707" evidence="1">
    <location>
        <begin position="22"/>
        <end position="83"/>
    </location>
</feature>
<reference evidence="2" key="2">
    <citation type="submission" date="2025-08" db="UniProtKB">
        <authorList>
            <consortium name="Ensembl"/>
        </authorList>
    </citation>
    <scope>IDENTIFICATION</scope>
</reference>
<sequence>VGTACPGLSVLLLIARNIVLSVPHRWLVCTLTVKIFQNALNAELKIRSVGLFSVRGISIQFHPQHTVQLCLILWALLFHLWSL</sequence>
<name>A0A667YPQ0_9TELE</name>
<accession>A0A667YPQ0</accession>
<reference evidence="2" key="1">
    <citation type="submission" date="2019-06" db="EMBL/GenBank/DDBJ databases">
        <authorList>
            <consortium name="Wellcome Sanger Institute Data Sharing"/>
        </authorList>
    </citation>
    <scope>NUCLEOTIDE SEQUENCE [LARGE SCALE GENOMIC DNA]</scope>
</reference>
<evidence type="ECO:0000256" key="1">
    <source>
        <dbReference type="SAM" id="SignalP"/>
    </source>
</evidence>
<dbReference type="Ensembl" id="ENSMMDT00005026398.1">
    <property type="protein sequence ID" value="ENSMMDP00005025854.1"/>
    <property type="gene ID" value="ENSMMDG00005012381.1"/>
</dbReference>
<evidence type="ECO:0000313" key="3">
    <source>
        <dbReference type="Proteomes" id="UP000472263"/>
    </source>
</evidence>
<proteinExistence type="predicted"/>
<dbReference type="InParanoid" id="A0A667YPQ0"/>
<feature type="signal peptide" evidence="1">
    <location>
        <begin position="1"/>
        <end position="21"/>
    </location>
</feature>
<evidence type="ECO:0000313" key="2">
    <source>
        <dbReference type="Ensembl" id="ENSMMDP00005025854.1"/>
    </source>
</evidence>
<reference evidence="2" key="3">
    <citation type="submission" date="2025-09" db="UniProtKB">
        <authorList>
            <consortium name="Ensembl"/>
        </authorList>
    </citation>
    <scope>IDENTIFICATION</scope>
</reference>
<dbReference type="Proteomes" id="UP000472263">
    <property type="component" value="Chromosome 13"/>
</dbReference>
<keyword evidence="1" id="KW-0732">Signal</keyword>
<dbReference type="AlphaFoldDB" id="A0A667YPQ0"/>
<protein>
    <submittedName>
        <fullName evidence="2">Uncharacterized protein</fullName>
    </submittedName>
</protein>
<keyword evidence="3" id="KW-1185">Reference proteome</keyword>